<dbReference type="InterPro" id="IPR016137">
    <property type="entry name" value="RGS"/>
</dbReference>
<feature type="domain" description="RGS" evidence="1">
    <location>
        <begin position="351"/>
        <end position="457"/>
    </location>
</feature>
<dbReference type="Pfam" id="PF00615">
    <property type="entry name" value="RGS"/>
    <property type="match status" value="2"/>
</dbReference>
<dbReference type="InterPro" id="IPR042651">
    <property type="entry name" value="Rgs22"/>
</dbReference>
<sequence>CSEMLKALCVEFYAGFYFTRFCEQSGNQRWINAIYFWTDLQHFHQLFYQEGLDPFTVQREAQLLNFTYIFSLARRSLGVDEEIRREVHHRLRPAFEELFDRVEEHVLNILQEAWTQLLRRDEESFQQVSEVVRCINSEEYQELQSLNKETKRCKNEVCHVGATFYKFSNDSNPSQALGLWACVPPSYRGYRLSFLMDERQELIHFMSFLRDHEASVHLMCWLDVEQFQTSPQKEAILRQERWQRLASKYFNEEYFFGAGSPATGEQQQQIVCLAGGPERLQSQCLPNAAVQEIQDIVRNHIEETWLPSFLATPEFTKRQKDKVKVHLLEMYYELWVGLLVWSPSQMSASTEIRQVLLHPSSCQQFLSFVSLKGDFLENDVRFWLEVQRYKDLCHSHSDEATIQQKISIIISCFINSSMPPALQIDIPPDQAQRILEERHQLGPYIFREAQMSVFNELMTVWSEFQDFRSSVGEEQLLSVLEQKRAEPELKHWQSCDLYHLC</sequence>
<dbReference type="Ensembl" id="ENSORLT00015019735.1">
    <property type="protein sequence ID" value="ENSORLP00015012587.1"/>
    <property type="gene ID" value="ENSORLG00015013459.1"/>
</dbReference>
<reference evidence="2 3" key="2">
    <citation type="submission" date="2017-04" db="EMBL/GenBank/DDBJ databases">
        <title>CpG methylation of centromeres and impact of large insertions on vertebrate speciation.</title>
        <authorList>
            <person name="Ichikawa K."/>
            <person name="Yoshimura J."/>
            <person name="Morishita S."/>
        </authorList>
    </citation>
    <scope>NUCLEOTIDE SEQUENCE</scope>
    <source>
        <strain evidence="2 3">HSOK</strain>
    </source>
</reference>
<dbReference type="InterPro" id="IPR044926">
    <property type="entry name" value="RGS_subdomain_2"/>
</dbReference>
<dbReference type="PANTHER" id="PTHR46583:SF1">
    <property type="entry name" value="REGULATOR OF G-PROTEIN SIGNALING 22"/>
    <property type="match status" value="1"/>
</dbReference>
<evidence type="ECO:0000313" key="3">
    <source>
        <dbReference type="Proteomes" id="UP000265200"/>
    </source>
</evidence>
<protein>
    <recommendedName>
        <fullName evidence="1">RGS domain-containing protein</fullName>
    </recommendedName>
</protein>
<evidence type="ECO:0000259" key="1">
    <source>
        <dbReference type="PROSITE" id="PS50132"/>
    </source>
</evidence>
<dbReference type="PANTHER" id="PTHR46583">
    <property type="entry name" value="REGULATOR OF G-PROTEIN SIGNALING 22"/>
    <property type="match status" value="1"/>
</dbReference>
<evidence type="ECO:0000313" key="2">
    <source>
        <dbReference type="Ensembl" id="ENSORLP00015012587.1"/>
    </source>
</evidence>
<dbReference type="SMART" id="SM00315">
    <property type="entry name" value="RGS"/>
    <property type="match status" value="1"/>
</dbReference>
<dbReference type="PROSITE" id="PS50132">
    <property type="entry name" value="RGS"/>
    <property type="match status" value="1"/>
</dbReference>
<dbReference type="GO" id="GO:0009966">
    <property type="term" value="P:regulation of signal transduction"/>
    <property type="evidence" value="ECO:0007669"/>
    <property type="project" value="InterPro"/>
</dbReference>
<accession>A0A3P9HXY2</accession>
<organism evidence="2 3">
    <name type="scientific">Oryzias latipes</name>
    <name type="common">Japanese rice fish</name>
    <name type="synonym">Japanese killifish</name>
    <dbReference type="NCBI Taxonomy" id="8090"/>
    <lineage>
        <taxon>Eukaryota</taxon>
        <taxon>Metazoa</taxon>
        <taxon>Chordata</taxon>
        <taxon>Craniata</taxon>
        <taxon>Vertebrata</taxon>
        <taxon>Euteleostomi</taxon>
        <taxon>Actinopterygii</taxon>
        <taxon>Neopterygii</taxon>
        <taxon>Teleostei</taxon>
        <taxon>Neoteleostei</taxon>
        <taxon>Acanthomorphata</taxon>
        <taxon>Ovalentaria</taxon>
        <taxon>Atherinomorphae</taxon>
        <taxon>Beloniformes</taxon>
        <taxon>Adrianichthyidae</taxon>
        <taxon>Oryziinae</taxon>
        <taxon>Oryzias</taxon>
    </lineage>
</organism>
<reference evidence="2" key="3">
    <citation type="submission" date="2025-08" db="UniProtKB">
        <authorList>
            <consortium name="Ensembl"/>
        </authorList>
    </citation>
    <scope>IDENTIFICATION</scope>
    <source>
        <strain evidence="2">HSOK</strain>
    </source>
</reference>
<reference evidence="2" key="4">
    <citation type="submission" date="2025-09" db="UniProtKB">
        <authorList>
            <consortium name="Ensembl"/>
        </authorList>
    </citation>
    <scope>IDENTIFICATION</scope>
    <source>
        <strain evidence="2">HSOK</strain>
    </source>
</reference>
<reference key="1">
    <citation type="journal article" date="2007" name="Nature">
        <title>The medaka draft genome and insights into vertebrate genome evolution.</title>
        <authorList>
            <person name="Kasahara M."/>
            <person name="Naruse K."/>
            <person name="Sasaki S."/>
            <person name="Nakatani Y."/>
            <person name="Qu W."/>
            <person name="Ahsan B."/>
            <person name="Yamada T."/>
            <person name="Nagayasu Y."/>
            <person name="Doi K."/>
            <person name="Kasai Y."/>
            <person name="Jindo T."/>
            <person name="Kobayashi D."/>
            <person name="Shimada A."/>
            <person name="Toyoda A."/>
            <person name="Kuroki Y."/>
            <person name="Fujiyama A."/>
            <person name="Sasaki T."/>
            <person name="Shimizu A."/>
            <person name="Asakawa S."/>
            <person name="Shimizu N."/>
            <person name="Hashimoto S."/>
            <person name="Yang J."/>
            <person name="Lee Y."/>
            <person name="Matsushima K."/>
            <person name="Sugano S."/>
            <person name="Sakaizumi M."/>
            <person name="Narita T."/>
            <person name="Ohishi K."/>
            <person name="Haga S."/>
            <person name="Ohta F."/>
            <person name="Nomoto H."/>
            <person name="Nogata K."/>
            <person name="Morishita T."/>
            <person name="Endo T."/>
            <person name="Shin-I T."/>
            <person name="Takeda H."/>
            <person name="Morishita S."/>
            <person name="Kohara Y."/>
        </authorList>
    </citation>
    <scope>NUCLEOTIDE SEQUENCE [LARGE SCALE GENOMIC DNA]</scope>
    <source>
        <strain>Hd-rR</strain>
    </source>
</reference>
<dbReference type="InterPro" id="IPR036305">
    <property type="entry name" value="RGS_sf"/>
</dbReference>
<dbReference type="Gene3D" id="1.10.167.10">
    <property type="entry name" value="Regulator of G-protein Signalling 4, domain 2"/>
    <property type="match status" value="3"/>
</dbReference>
<proteinExistence type="predicted"/>
<dbReference type="GO" id="GO:0001965">
    <property type="term" value="F:G-protein alpha-subunit binding"/>
    <property type="evidence" value="ECO:0007669"/>
    <property type="project" value="InterPro"/>
</dbReference>
<name>A0A3P9HXY2_ORYLA</name>
<dbReference type="Proteomes" id="UP000265200">
    <property type="component" value="Chromosome 16"/>
</dbReference>
<dbReference type="SUPFAM" id="SSF48097">
    <property type="entry name" value="Regulator of G-protein signaling, RGS"/>
    <property type="match status" value="3"/>
</dbReference>
<dbReference type="AlphaFoldDB" id="A0A3P9HXY2"/>